<evidence type="ECO:0000256" key="1">
    <source>
        <dbReference type="ARBA" id="ARBA00023015"/>
    </source>
</evidence>
<dbReference type="GO" id="GO:0000976">
    <property type="term" value="F:transcription cis-regulatory region binding"/>
    <property type="evidence" value="ECO:0007669"/>
    <property type="project" value="TreeGrafter"/>
</dbReference>
<evidence type="ECO:0000313" key="7">
    <source>
        <dbReference type="Proteomes" id="UP001418222"/>
    </source>
</evidence>
<keyword evidence="3" id="KW-0804">Transcription</keyword>
<comment type="caution">
    <text evidence="6">The sequence shown here is derived from an EMBL/GenBank/DDBJ whole genome shotgun (WGS) entry which is preliminary data.</text>
</comment>
<name>A0AAP0B5G0_9ASPA</name>
<organism evidence="6 7">
    <name type="scientific">Platanthera zijinensis</name>
    <dbReference type="NCBI Taxonomy" id="2320716"/>
    <lineage>
        <taxon>Eukaryota</taxon>
        <taxon>Viridiplantae</taxon>
        <taxon>Streptophyta</taxon>
        <taxon>Embryophyta</taxon>
        <taxon>Tracheophyta</taxon>
        <taxon>Spermatophyta</taxon>
        <taxon>Magnoliopsida</taxon>
        <taxon>Liliopsida</taxon>
        <taxon>Asparagales</taxon>
        <taxon>Orchidaceae</taxon>
        <taxon>Orchidoideae</taxon>
        <taxon>Orchideae</taxon>
        <taxon>Orchidinae</taxon>
        <taxon>Platanthera</taxon>
    </lineage>
</organism>
<evidence type="ECO:0000256" key="4">
    <source>
        <dbReference type="ARBA" id="ARBA00023242"/>
    </source>
</evidence>
<sequence>MRNATLYSNHQIRDLGAEAKGECPNCKYVIDISVSLNWPVLPAGVKFDPTDVELLEHLSGKVGAGKSKAHIFIDEFIPTLDGDQGICYTSLESSLAIKKDGSSVHFFHRPSNAYATGCRKPKIGNNIFM</sequence>
<dbReference type="PANTHER" id="PTHR31079:SF2">
    <property type="entry name" value="NAC DOMAIN CONTAINING PROTEIN 44-RELATED"/>
    <property type="match status" value="1"/>
</dbReference>
<proteinExistence type="predicted"/>
<evidence type="ECO:0000259" key="5">
    <source>
        <dbReference type="PROSITE" id="PS51005"/>
    </source>
</evidence>
<evidence type="ECO:0000313" key="6">
    <source>
        <dbReference type="EMBL" id="KAK8928756.1"/>
    </source>
</evidence>
<dbReference type="InterPro" id="IPR044799">
    <property type="entry name" value="SOG1-like"/>
</dbReference>
<keyword evidence="1" id="KW-0805">Transcription regulation</keyword>
<dbReference type="InterPro" id="IPR003441">
    <property type="entry name" value="NAC-dom"/>
</dbReference>
<evidence type="ECO:0000256" key="3">
    <source>
        <dbReference type="ARBA" id="ARBA00023163"/>
    </source>
</evidence>
<dbReference type="Proteomes" id="UP001418222">
    <property type="component" value="Unassembled WGS sequence"/>
</dbReference>
<dbReference type="AlphaFoldDB" id="A0AAP0B5G0"/>
<keyword evidence="4" id="KW-0539">Nucleus</keyword>
<keyword evidence="7" id="KW-1185">Reference proteome</keyword>
<dbReference type="GO" id="GO:0003700">
    <property type="term" value="F:DNA-binding transcription factor activity"/>
    <property type="evidence" value="ECO:0007669"/>
    <property type="project" value="InterPro"/>
</dbReference>
<protein>
    <submittedName>
        <fullName evidence="6">NAC domain-containing protein 8</fullName>
    </submittedName>
</protein>
<dbReference type="PANTHER" id="PTHR31079">
    <property type="entry name" value="NAC DOMAIN-CONTAINING PROTEIN 73"/>
    <property type="match status" value="1"/>
</dbReference>
<dbReference type="SUPFAM" id="SSF101941">
    <property type="entry name" value="NAC domain"/>
    <property type="match status" value="1"/>
</dbReference>
<accession>A0AAP0B5G0</accession>
<evidence type="ECO:0000256" key="2">
    <source>
        <dbReference type="ARBA" id="ARBA00023125"/>
    </source>
</evidence>
<gene>
    <name evidence="6" type="primary">NAC008</name>
    <name evidence="6" type="ORF">KSP39_PZI017114</name>
</gene>
<keyword evidence="2" id="KW-0238">DNA-binding</keyword>
<dbReference type="EMBL" id="JBBWWQ010000015">
    <property type="protein sequence ID" value="KAK8928756.1"/>
    <property type="molecule type" value="Genomic_DNA"/>
</dbReference>
<dbReference type="GO" id="GO:0005634">
    <property type="term" value="C:nucleus"/>
    <property type="evidence" value="ECO:0007669"/>
    <property type="project" value="TreeGrafter"/>
</dbReference>
<feature type="domain" description="NAC" evidence="5">
    <location>
        <begin position="41"/>
        <end position="129"/>
    </location>
</feature>
<dbReference type="InterPro" id="IPR036093">
    <property type="entry name" value="NAC_dom_sf"/>
</dbReference>
<dbReference type="PROSITE" id="PS51005">
    <property type="entry name" value="NAC"/>
    <property type="match status" value="1"/>
</dbReference>
<reference evidence="6 7" key="1">
    <citation type="journal article" date="2022" name="Nat. Plants">
        <title>Genomes of leafy and leafless Platanthera orchids illuminate the evolution of mycoheterotrophy.</title>
        <authorList>
            <person name="Li M.H."/>
            <person name="Liu K.W."/>
            <person name="Li Z."/>
            <person name="Lu H.C."/>
            <person name="Ye Q.L."/>
            <person name="Zhang D."/>
            <person name="Wang J.Y."/>
            <person name="Li Y.F."/>
            <person name="Zhong Z.M."/>
            <person name="Liu X."/>
            <person name="Yu X."/>
            <person name="Liu D.K."/>
            <person name="Tu X.D."/>
            <person name="Liu B."/>
            <person name="Hao Y."/>
            <person name="Liao X.Y."/>
            <person name="Jiang Y.T."/>
            <person name="Sun W.H."/>
            <person name="Chen J."/>
            <person name="Chen Y.Q."/>
            <person name="Ai Y."/>
            <person name="Zhai J.W."/>
            <person name="Wu S.S."/>
            <person name="Zhou Z."/>
            <person name="Hsiao Y.Y."/>
            <person name="Wu W.L."/>
            <person name="Chen Y.Y."/>
            <person name="Lin Y.F."/>
            <person name="Hsu J.L."/>
            <person name="Li C.Y."/>
            <person name="Wang Z.W."/>
            <person name="Zhao X."/>
            <person name="Zhong W.Y."/>
            <person name="Ma X.K."/>
            <person name="Ma L."/>
            <person name="Huang J."/>
            <person name="Chen G.Z."/>
            <person name="Huang M.Z."/>
            <person name="Huang L."/>
            <person name="Peng D.H."/>
            <person name="Luo Y.B."/>
            <person name="Zou S.Q."/>
            <person name="Chen S.P."/>
            <person name="Lan S."/>
            <person name="Tsai W.C."/>
            <person name="Van de Peer Y."/>
            <person name="Liu Z.J."/>
        </authorList>
    </citation>
    <scope>NUCLEOTIDE SEQUENCE [LARGE SCALE GENOMIC DNA]</scope>
    <source>
        <strain evidence="6">Lor287</strain>
    </source>
</reference>